<keyword evidence="1" id="KW-1133">Transmembrane helix</keyword>
<sequence>MVYTVTDARKPLSEDIMYRERRYLIMMGIRALCFLLSILFAFALPGGWRWLAVVALIGSVVLPYVAVIFANGGREPESGARFAPYEAKDVDRKQISGPRDEIGS</sequence>
<evidence type="ECO:0008006" key="4">
    <source>
        <dbReference type="Google" id="ProtNLM"/>
    </source>
</evidence>
<gene>
    <name evidence="2" type="ORF">GCM10023196_071670</name>
</gene>
<dbReference type="InterPro" id="IPR021449">
    <property type="entry name" value="DUF3099"/>
</dbReference>
<protein>
    <recommendedName>
        <fullName evidence="4">DUF3099 domain-containing protein</fullName>
    </recommendedName>
</protein>
<keyword evidence="3" id="KW-1185">Reference proteome</keyword>
<dbReference type="Pfam" id="PF11298">
    <property type="entry name" value="DUF3099"/>
    <property type="match status" value="1"/>
</dbReference>
<evidence type="ECO:0000313" key="3">
    <source>
        <dbReference type="Proteomes" id="UP001501442"/>
    </source>
</evidence>
<evidence type="ECO:0000256" key="1">
    <source>
        <dbReference type="SAM" id="Phobius"/>
    </source>
</evidence>
<proteinExistence type="predicted"/>
<keyword evidence="1" id="KW-0812">Transmembrane</keyword>
<feature type="transmembrane region" description="Helical" evidence="1">
    <location>
        <begin position="50"/>
        <end position="71"/>
    </location>
</feature>
<reference evidence="3" key="1">
    <citation type="journal article" date="2019" name="Int. J. Syst. Evol. Microbiol.">
        <title>The Global Catalogue of Microorganisms (GCM) 10K type strain sequencing project: providing services to taxonomists for standard genome sequencing and annotation.</title>
        <authorList>
            <consortium name="The Broad Institute Genomics Platform"/>
            <consortium name="The Broad Institute Genome Sequencing Center for Infectious Disease"/>
            <person name="Wu L."/>
            <person name="Ma J."/>
        </authorList>
    </citation>
    <scope>NUCLEOTIDE SEQUENCE [LARGE SCALE GENOMIC DNA]</scope>
    <source>
        <strain evidence="3">JCM 17939</strain>
    </source>
</reference>
<organism evidence="2 3">
    <name type="scientific">Actinoallomurus vinaceus</name>
    <dbReference type="NCBI Taxonomy" id="1080074"/>
    <lineage>
        <taxon>Bacteria</taxon>
        <taxon>Bacillati</taxon>
        <taxon>Actinomycetota</taxon>
        <taxon>Actinomycetes</taxon>
        <taxon>Streptosporangiales</taxon>
        <taxon>Thermomonosporaceae</taxon>
        <taxon>Actinoallomurus</taxon>
    </lineage>
</organism>
<comment type="caution">
    <text evidence="2">The sequence shown here is derived from an EMBL/GenBank/DDBJ whole genome shotgun (WGS) entry which is preliminary data.</text>
</comment>
<dbReference type="Proteomes" id="UP001501442">
    <property type="component" value="Unassembled WGS sequence"/>
</dbReference>
<accession>A0ABP8UMC7</accession>
<evidence type="ECO:0000313" key="2">
    <source>
        <dbReference type="EMBL" id="GAA4633580.1"/>
    </source>
</evidence>
<feature type="transmembrane region" description="Helical" evidence="1">
    <location>
        <begin position="23"/>
        <end position="44"/>
    </location>
</feature>
<name>A0ABP8UMC7_9ACTN</name>
<dbReference type="EMBL" id="BAABHK010000012">
    <property type="protein sequence ID" value="GAA4633580.1"/>
    <property type="molecule type" value="Genomic_DNA"/>
</dbReference>
<keyword evidence="1" id="KW-0472">Membrane</keyword>